<protein>
    <submittedName>
        <fullName evidence="4">FAD-dependent oxidoreductase</fullName>
    </submittedName>
</protein>
<dbReference type="PANTHER" id="PTHR13789">
    <property type="entry name" value="MONOOXYGENASE"/>
    <property type="match status" value="1"/>
</dbReference>
<proteinExistence type="predicted"/>
<sequence>MRVLIVGGGITGTSLAILLARAGMTVDVAERRPEWSVLGSGITLQGNALRVLRELGVWDQVRSKGYAFDSVAIRTVDGRLVTEQDDVRTGGPDLPATLGMFRPDLCAILVDAAERAGARLMLGTTVTSVDPVRFSDGTTGDYDLVVGADGINSSVRAMLGIDTRPQPVGIGAWRVHARRPKSVERTEFVLGGPCYLAGYCPTSEDTLYAYLLEEAQDRTSLAPAEYATAMRALAEPYGGPWDDIKQDITGSALINYTWFESLLVERPWNRGNVIIMGDAAHACPPTLAQGAAQCLEDALVFSELLRERGTADETLFDTFMERRFDRVRTIVEGSVQIAHWEMHPGPDADIGGLMGRIAVAMSDRP</sequence>
<comment type="caution">
    <text evidence="4">The sequence shown here is derived from an EMBL/GenBank/DDBJ whole genome shotgun (WGS) entry which is preliminary data.</text>
</comment>
<dbReference type="SUPFAM" id="SSF51905">
    <property type="entry name" value="FAD/NAD(P)-binding domain"/>
    <property type="match status" value="1"/>
</dbReference>
<dbReference type="RefSeq" id="WP_344260170.1">
    <property type="nucleotide sequence ID" value="NZ_BAAAMR010000001.1"/>
</dbReference>
<dbReference type="InterPro" id="IPR050493">
    <property type="entry name" value="FAD-dep_Monooxygenase_BioMet"/>
</dbReference>
<accession>A0ABP5JKR8</accession>
<organism evidence="4 5">
    <name type="scientific">Actinomadura napierensis</name>
    <dbReference type="NCBI Taxonomy" id="267854"/>
    <lineage>
        <taxon>Bacteria</taxon>
        <taxon>Bacillati</taxon>
        <taxon>Actinomycetota</taxon>
        <taxon>Actinomycetes</taxon>
        <taxon>Streptosporangiales</taxon>
        <taxon>Thermomonosporaceae</taxon>
        <taxon>Actinomadura</taxon>
    </lineage>
</organism>
<dbReference type="EMBL" id="BAAAMR010000001">
    <property type="protein sequence ID" value="GAA2118443.1"/>
    <property type="molecule type" value="Genomic_DNA"/>
</dbReference>
<gene>
    <name evidence="4" type="ORF">GCM10009727_01500</name>
</gene>
<dbReference type="InterPro" id="IPR002938">
    <property type="entry name" value="FAD-bd"/>
</dbReference>
<evidence type="ECO:0000256" key="2">
    <source>
        <dbReference type="ARBA" id="ARBA00023033"/>
    </source>
</evidence>
<dbReference type="Pfam" id="PF01494">
    <property type="entry name" value="FAD_binding_3"/>
    <property type="match status" value="1"/>
</dbReference>
<keyword evidence="5" id="KW-1185">Reference proteome</keyword>
<evidence type="ECO:0000313" key="4">
    <source>
        <dbReference type="EMBL" id="GAA2118443.1"/>
    </source>
</evidence>
<dbReference type="PANTHER" id="PTHR13789:SF309">
    <property type="entry name" value="PUTATIVE (AFU_ORTHOLOGUE AFUA_6G14510)-RELATED"/>
    <property type="match status" value="1"/>
</dbReference>
<keyword evidence="1" id="KW-0560">Oxidoreductase</keyword>
<dbReference type="NCBIfam" id="NF005313">
    <property type="entry name" value="PRK06847.1"/>
    <property type="match status" value="1"/>
</dbReference>
<dbReference type="Proteomes" id="UP001501020">
    <property type="component" value="Unassembled WGS sequence"/>
</dbReference>
<feature type="domain" description="FAD-binding" evidence="3">
    <location>
        <begin position="2"/>
        <end position="332"/>
    </location>
</feature>
<evidence type="ECO:0000313" key="5">
    <source>
        <dbReference type="Proteomes" id="UP001501020"/>
    </source>
</evidence>
<keyword evidence="2" id="KW-0503">Monooxygenase</keyword>
<dbReference type="PRINTS" id="PR00420">
    <property type="entry name" value="RNGMNOXGNASE"/>
</dbReference>
<evidence type="ECO:0000259" key="3">
    <source>
        <dbReference type="Pfam" id="PF01494"/>
    </source>
</evidence>
<dbReference type="Gene3D" id="3.50.50.60">
    <property type="entry name" value="FAD/NAD(P)-binding domain"/>
    <property type="match status" value="1"/>
</dbReference>
<reference evidence="5" key="1">
    <citation type="journal article" date="2019" name="Int. J. Syst. Evol. Microbiol.">
        <title>The Global Catalogue of Microorganisms (GCM) 10K type strain sequencing project: providing services to taxonomists for standard genome sequencing and annotation.</title>
        <authorList>
            <consortium name="The Broad Institute Genomics Platform"/>
            <consortium name="The Broad Institute Genome Sequencing Center for Infectious Disease"/>
            <person name="Wu L."/>
            <person name="Ma J."/>
        </authorList>
    </citation>
    <scope>NUCLEOTIDE SEQUENCE [LARGE SCALE GENOMIC DNA]</scope>
    <source>
        <strain evidence="5">JCM 13850</strain>
    </source>
</reference>
<dbReference type="InterPro" id="IPR036188">
    <property type="entry name" value="FAD/NAD-bd_sf"/>
</dbReference>
<name>A0ABP5JKR8_9ACTN</name>
<evidence type="ECO:0000256" key="1">
    <source>
        <dbReference type="ARBA" id="ARBA00023002"/>
    </source>
</evidence>